<dbReference type="FunFam" id="1.25.70.10:FF:000011">
    <property type="entry name" value="Mitochondrial transcription termination factor 4"/>
    <property type="match status" value="1"/>
</dbReference>
<dbReference type="GO" id="GO:0006364">
    <property type="term" value="P:rRNA processing"/>
    <property type="evidence" value="ECO:0007669"/>
    <property type="project" value="UniProtKB-KW"/>
</dbReference>
<reference evidence="13" key="2">
    <citation type="submission" date="2025-09" db="UniProtKB">
        <authorList>
            <consortium name="Ensembl"/>
        </authorList>
    </citation>
    <scope>IDENTIFICATION</scope>
</reference>
<comment type="subcellular location">
    <subcellularLocation>
        <location evidence="1">Mitochondrion</location>
    </subcellularLocation>
</comment>
<comment type="similarity">
    <text evidence="2">Belongs to the mTERF family.</text>
</comment>
<dbReference type="GO" id="GO:0005739">
    <property type="term" value="C:mitochondrion"/>
    <property type="evidence" value="ECO:0007669"/>
    <property type="project" value="UniProtKB-SubCell"/>
</dbReference>
<reference evidence="13" key="1">
    <citation type="submission" date="2025-08" db="UniProtKB">
        <authorList>
            <consortium name="Ensembl"/>
        </authorList>
    </citation>
    <scope>IDENTIFICATION</scope>
</reference>
<evidence type="ECO:0000313" key="13">
    <source>
        <dbReference type="Ensembl" id="ENSVKKP00000016275.1"/>
    </source>
</evidence>
<evidence type="ECO:0000256" key="6">
    <source>
        <dbReference type="ARBA" id="ARBA00022946"/>
    </source>
</evidence>
<feature type="region of interest" description="Disordered" evidence="12">
    <location>
        <begin position="329"/>
        <end position="355"/>
    </location>
</feature>
<dbReference type="InterPro" id="IPR003690">
    <property type="entry name" value="MTERF"/>
</dbReference>
<evidence type="ECO:0000256" key="11">
    <source>
        <dbReference type="ARBA" id="ARBA00078040"/>
    </source>
</evidence>
<keyword evidence="3" id="KW-0698">rRNA processing</keyword>
<comment type="subunit">
    <text evidence="8">Heterodimer with NSUN4; this interaction may be required for NSUN4 recruitment to the mitochondrial large ribosomal subunit.</text>
</comment>
<dbReference type="Gene3D" id="1.25.70.10">
    <property type="entry name" value="Transcription termination factor 3, mitochondrial"/>
    <property type="match status" value="1"/>
</dbReference>
<evidence type="ECO:0000313" key="14">
    <source>
        <dbReference type="Proteomes" id="UP000694545"/>
    </source>
</evidence>
<feature type="compositionally biased region" description="Basic and acidic residues" evidence="12">
    <location>
        <begin position="329"/>
        <end position="342"/>
    </location>
</feature>
<dbReference type="KEGG" id="vko:123024748"/>
<evidence type="ECO:0000256" key="1">
    <source>
        <dbReference type="ARBA" id="ARBA00004173"/>
    </source>
</evidence>
<dbReference type="GeneID" id="123024748"/>
<evidence type="ECO:0000256" key="9">
    <source>
        <dbReference type="ARBA" id="ARBA00074722"/>
    </source>
</evidence>
<protein>
    <recommendedName>
        <fullName evidence="9">Transcription termination factor 4, mitochondrial</fullName>
    </recommendedName>
    <alternativeName>
        <fullName evidence="10">Mitochondrial transcription termination factor 4</fullName>
    </alternativeName>
    <alternativeName>
        <fullName evidence="11">mTERF domain-containing protein 2</fullName>
    </alternativeName>
</protein>
<name>A0A8D2Q3F1_VARKO</name>
<dbReference type="InterPro" id="IPR038538">
    <property type="entry name" value="MTERF_sf"/>
</dbReference>
<evidence type="ECO:0000256" key="10">
    <source>
        <dbReference type="ARBA" id="ARBA00077581"/>
    </source>
</evidence>
<feature type="region of interest" description="Disordered" evidence="12">
    <location>
        <begin position="45"/>
        <end position="68"/>
    </location>
</feature>
<dbReference type="GO" id="GO:0006390">
    <property type="term" value="P:mitochondrial transcription"/>
    <property type="evidence" value="ECO:0007669"/>
    <property type="project" value="TreeGrafter"/>
</dbReference>
<dbReference type="RefSeq" id="XP_044288809.1">
    <property type="nucleotide sequence ID" value="XM_044432874.1"/>
</dbReference>
<dbReference type="SMART" id="SM00733">
    <property type="entry name" value="Mterf"/>
    <property type="match status" value="2"/>
</dbReference>
<dbReference type="Pfam" id="PF02536">
    <property type="entry name" value="mTERF"/>
    <property type="match status" value="1"/>
</dbReference>
<evidence type="ECO:0000256" key="12">
    <source>
        <dbReference type="SAM" id="MobiDB-lite"/>
    </source>
</evidence>
<evidence type="ECO:0000256" key="4">
    <source>
        <dbReference type="ARBA" id="ARBA00022737"/>
    </source>
</evidence>
<evidence type="ECO:0000256" key="2">
    <source>
        <dbReference type="ARBA" id="ARBA00007692"/>
    </source>
</evidence>
<organism evidence="13 14">
    <name type="scientific">Varanus komodoensis</name>
    <name type="common">Komodo dragon</name>
    <dbReference type="NCBI Taxonomy" id="61221"/>
    <lineage>
        <taxon>Eukaryota</taxon>
        <taxon>Metazoa</taxon>
        <taxon>Chordata</taxon>
        <taxon>Craniata</taxon>
        <taxon>Vertebrata</taxon>
        <taxon>Euteleostomi</taxon>
        <taxon>Lepidosauria</taxon>
        <taxon>Squamata</taxon>
        <taxon>Bifurcata</taxon>
        <taxon>Unidentata</taxon>
        <taxon>Episquamata</taxon>
        <taxon>Toxicofera</taxon>
        <taxon>Anguimorpha</taxon>
        <taxon>Paleoanguimorpha</taxon>
        <taxon>Varanoidea</taxon>
        <taxon>Varanidae</taxon>
        <taxon>Varanus</taxon>
    </lineage>
</organism>
<dbReference type="PANTHER" id="PTHR13068">
    <property type="entry name" value="CGI-12 PROTEIN-RELATED"/>
    <property type="match status" value="1"/>
</dbReference>
<evidence type="ECO:0000256" key="3">
    <source>
        <dbReference type="ARBA" id="ARBA00022552"/>
    </source>
</evidence>
<sequence length="355" mass="40642">MGYLCRQVFWRPSFSPLTCHFIQSTSWKTLPVVFLSSLQQLGRRLSSTNSPEQSGTSLPISSTKTDSNESTQVLLETFTTPPVEQEKQAGVGHLKLGEAAKPFLDMGLSSDQIMLLFNLQPKLPPPTMLTVVSELLLLGLSPDSMLKALRKNPELLRLSVKHLRDRADLLRRFGFQEVSLNHVAVYFPYVFTLPQKRFTVVEHLLREKCLFTVQQVSKLLQTCPNILLEELNDVEYKFQFAYFRMGVKHKEIVKAGYFQAPLVEIKNRFIFLERLGLYQTPDKKGQTQVVNPKLKGIIRASESDFVATIACSSVEEYTIFKKLLAREEERRQKEEEVMKSELSDVESDEEESDEE</sequence>
<dbReference type="AlphaFoldDB" id="A0A8D2Q3F1"/>
<proteinExistence type="inferred from homology"/>
<evidence type="ECO:0000256" key="7">
    <source>
        <dbReference type="ARBA" id="ARBA00023128"/>
    </source>
</evidence>
<gene>
    <name evidence="13" type="primary">MTERF4</name>
</gene>
<feature type="compositionally biased region" description="Polar residues" evidence="12">
    <location>
        <begin position="48"/>
        <end position="68"/>
    </location>
</feature>
<dbReference type="Ensembl" id="ENSVKKT00000016670.1">
    <property type="protein sequence ID" value="ENSVKKP00000016275.1"/>
    <property type="gene ID" value="ENSVKKG00000011095.1"/>
</dbReference>
<dbReference type="OrthoDB" id="9991972at2759"/>
<dbReference type="GO" id="GO:0061668">
    <property type="term" value="P:mitochondrial ribosome assembly"/>
    <property type="evidence" value="ECO:0007669"/>
    <property type="project" value="TreeGrafter"/>
</dbReference>
<keyword evidence="14" id="KW-1185">Reference proteome</keyword>
<keyword evidence="4" id="KW-0677">Repeat</keyword>
<keyword evidence="7" id="KW-0496">Mitochondrion</keyword>
<feature type="compositionally biased region" description="Acidic residues" evidence="12">
    <location>
        <begin position="343"/>
        <end position="355"/>
    </location>
</feature>
<dbReference type="OMA" id="QAEMVKC"/>
<dbReference type="PANTHER" id="PTHR13068:SF203">
    <property type="entry name" value="TRANSCRIPTION TERMINATION FACTOR 4, MITOCHONDRIAL"/>
    <property type="match status" value="1"/>
</dbReference>
<dbReference type="GO" id="GO:0003723">
    <property type="term" value="F:RNA binding"/>
    <property type="evidence" value="ECO:0007669"/>
    <property type="project" value="UniProtKB-KW"/>
</dbReference>
<evidence type="ECO:0000256" key="5">
    <source>
        <dbReference type="ARBA" id="ARBA00022884"/>
    </source>
</evidence>
<accession>A0A8D2Q3F1</accession>
<keyword evidence="5" id="KW-0694">RNA-binding</keyword>
<evidence type="ECO:0000256" key="8">
    <source>
        <dbReference type="ARBA" id="ARBA00061975"/>
    </source>
</evidence>
<keyword evidence="6" id="KW-0809">Transit peptide</keyword>
<dbReference type="CTD" id="130916"/>
<dbReference type="Proteomes" id="UP000694545">
    <property type="component" value="Unplaced"/>
</dbReference>